<proteinExistence type="predicted"/>
<protein>
    <submittedName>
        <fullName evidence="1">Uncharacterized protein</fullName>
    </submittedName>
</protein>
<name>A0ABW2IZU5_9GAMM</name>
<dbReference type="RefSeq" id="WP_157807850.1">
    <property type="nucleotide sequence ID" value="NZ_JBHTBD010000009.1"/>
</dbReference>
<reference evidence="2" key="1">
    <citation type="journal article" date="2019" name="Int. J. Syst. Evol. Microbiol.">
        <title>The Global Catalogue of Microorganisms (GCM) 10K type strain sequencing project: providing services to taxonomists for standard genome sequencing and annotation.</title>
        <authorList>
            <consortium name="The Broad Institute Genomics Platform"/>
            <consortium name="The Broad Institute Genome Sequencing Center for Infectious Disease"/>
            <person name="Wu L."/>
            <person name="Ma J."/>
        </authorList>
    </citation>
    <scope>NUCLEOTIDE SEQUENCE [LARGE SCALE GENOMIC DNA]</scope>
    <source>
        <strain evidence="2">CCUG 60559</strain>
    </source>
</reference>
<keyword evidence="2" id="KW-1185">Reference proteome</keyword>
<gene>
    <name evidence="1" type="ORF">ACFQQA_16245</name>
</gene>
<evidence type="ECO:0000313" key="1">
    <source>
        <dbReference type="EMBL" id="MFC7296270.1"/>
    </source>
</evidence>
<dbReference type="EMBL" id="JBHTBD010000009">
    <property type="protein sequence ID" value="MFC7296270.1"/>
    <property type="molecule type" value="Genomic_DNA"/>
</dbReference>
<organism evidence="1 2">
    <name type="scientific">Marinobacter aromaticivorans</name>
    <dbReference type="NCBI Taxonomy" id="1494078"/>
    <lineage>
        <taxon>Bacteria</taxon>
        <taxon>Pseudomonadati</taxon>
        <taxon>Pseudomonadota</taxon>
        <taxon>Gammaproteobacteria</taxon>
        <taxon>Pseudomonadales</taxon>
        <taxon>Marinobacteraceae</taxon>
        <taxon>Marinobacter</taxon>
    </lineage>
</organism>
<evidence type="ECO:0000313" key="2">
    <source>
        <dbReference type="Proteomes" id="UP001596506"/>
    </source>
</evidence>
<accession>A0ABW2IZU5</accession>
<sequence length="225" mass="25949">MQVMEQETINVCRFNSLHLAGDGEISVAKMIAMQQEEVQSFDSPGSRLSHLLDRIGFKEQRGKMQGFYQYLREKDPENFGDLSYSTVRGWFSLYSPSIKKIAFIVDALKQNYRIPCDEKHLKTWWKLGGIYPFYLPEADSGEELKTLELESKETQNKLLYQIMRLISEEDGSLQHSLTQEEILSVLGATTDFARDFADPKQTSAPQHYLRAIIRDQIARRADIES</sequence>
<comment type="caution">
    <text evidence="1">The sequence shown here is derived from an EMBL/GenBank/DDBJ whole genome shotgun (WGS) entry which is preliminary data.</text>
</comment>
<dbReference type="Proteomes" id="UP001596506">
    <property type="component" value="Unassembled WGS sequence"/>
</dbReference>